<dbReference type="Proteomes" id="UP000251584">
    <property type="component" value="Unassembled WGS sequence"/>
</dbReference>
<dbReference type="Pfam" id="PF00005">
    <property type="entry name" value="ABC_tran"/>
    <property type="match status" value="1"/>
</dbReference>
<dbReference type="InterPro" id="IPR003439">
    <property type="entry name" value="ABC_transporter-like_ATP-bd"/>
</dbReference>
<evidence type="ECO:0000256" key="3">
    <source>
        <dbReference type="ARBA" id="ARBA00022741"/>
    </source>
</evidence>
<evidence type="ECO:0000256" key="1">
    <source>
        <dbReference type="ARBA" id="ARBA00005417"/>
    </source>
</evidence>
<dbReference type="GO" id="GO:0016887">
    <property type="term" value="F:ATP hydrolysis activity"/>
    <property type="evidence" value="ECO:0007669"/>
    <property type="project" value="InterPro"/>
</dbReference>
<reference evidence="6 7" key="1">
    <citation type="submission" date="2018-06" db="EMBL/GenBank/DDBJ databases">
        <authorList>
            <consortium name="Pathogen Informatics"/>
            <person name="Doyle S."/>
        </authorList>
    </citation>
    <scope>NUCLEOTIDE SEQUENCE [LARGE SCALE GENOMIC DNA]</scope>
    <source>
        <strain evidence="6 7">NCTC10786</strain>
    </source>
</reference>
<comment type="similarity">
    <text evidence="1">Belongs to the ABC transporter superfamily.</text>
</comment>
<evidence type="ECO:0000259" key="5">
    <source>
        <dbReference type="Pfam" id="PF00005"/>
    </source>
</evidence>
<sequence>MPGESSPLLEVNQLRVAFPIRKGVLKRVVDHNVVVNEVSFALRPGETLGLVGESGSGKSTTGLALLRLIRSQGSITFDGQPLQNLTRRQLLPVRHRIQVVFQDPNSSLNPPPQRTANY</sequence>
<organism evidence="6 7">
    <name type="scientific">Citrobacter koseri</name>
    <name type="common">Citrobacter diversus</name>
    <dbReference type="NCBI Taxonomy" id="545"/>
    <lineage>
        <taxon>Bacteria</taxon>
        <taxon>Pseudomonadati</taxon>
        <taxon>Pseudomonadota</taxon>
        <taxon>Gammaproteobacteria</taxon>
        <taxon>Enterobacterales</taxon>
        <taxon>Enterobacteriaceae</taxon>
        <taxon>Citrobacter</taxon>
    </lineage>
</organism>
<proteinExistence type="inferred from homology"/>
<dbReference type="InterPro" id="IPR027417">
    <property type="entry name" value="P-loop_NTPase"/>
</dbReference>
<dbReference type="Gene3D" id="3.40.50.300">
    <property type="entry name" value="P-loop containing nucleotide triphosphate hydrolases"/>
    <property type="match status" value="1"/>
</dbReference>
<keyword evidence="2" id="KW-0813">Transport</keyword>
<protein>
    <submittedName>
        <fullName evidence="6">ABC transporter ATP-binding protein</fullName>
        <ecNumber evidence="6">3.6.3.-</ecNumber>
    </submittedName>
</protein>
<evidence type="ECO:0000256" key="4">
    <source>
        <dbReference type="ARBA" id="ARBA00022840"/>
    </source>
</evidence>
<dbReference type="EMBL" id="UAVY01000004">
    <property type="protein sequence ID" value="SQB28944.1"/>
    <property type="molecule type" value="Genomic_DNA"/>
</dbReference>
<name>A0A2X2VKP8_CITKO</name>
<gene>
    <name evidence="6" type="primary">gsiA_3</name>
    <name evidence="6" type="ORF">NCTC10786_02718</name>
</gene>
<dbReference type="EC" id="3.6.3.-" evidence="6"/>
<keyword evidence="6" id="KW-0378">Hydrolase</keyword>
<dbReference type="GO" id="GO:0005524">
    <property type="term" value="F:ATP binding"/>
    <property type="evidence" value="ECO:0007669"/>
    <property type="project" value="UniProtKB-KW"/>
</dbReference>
<dbReference type="InterPro" id="IPR050319">
    <property type="entry name" value="ABC_transp_ATP-bind"/>
</dbReference>
<keyword evidence="4 6" id="KW-0067">ATP-binding</keyword>
<dbReference type="PANTHER" id="PTHR43776:SF7">
    <property type="entry name" value="D,D-DIPEPTIDE TRANSPORT ATP-BINDING PROTEIN DDPF-RELATED"/>
    <property type="match status" value="1"/>
</dbReference>
<feature type="domain" description="ABC transporter" evidence="5">
    <location>
        <begin position="36"/>
        <end position="105"/>
    </location>
</feature>
<dbReference type="AlphaFoldDB" id="A0A2X2VKP8"/>
<evidence type="ECO:0000256" key="2">
    <source>
        <dbReference type="ARBA" id="ARBA00022448"/>
    </source>
</evidence>
<evidence type="ECO:0000313" key="6">
    <source>
        <dbReference type="EMBL" id="SQB28944.1"/>
    </source>
</evidence>
<dbReference type="PANTHER" id="PTHR43776">
    <property type="entry name" value="TRANSPORT ATP-BINDING PROTEIN"/>
    <property type="match status" value="1"/>
</dbReference>
<evidence type="ECO:0000313" key="7">
    <source>
        <dbReference type="Proteomes" id="UP000251584"/>
    </source>
</evidence>
<keyword evidence="3" id="KW-0547">Nucleotide-binding</keyword>
<accession>A0A2X2VKP8</accession>
<dbReference type="SUPFAM" id="SSF52540">
    <property type="entry name" value="P-loop containing nucleoside triphosphate hydrolases"/>
    <property type="match status" value="1"/>
</dbReference>